<keyword evidence="2" id="KW-1185">Reference proteome</keyword>
<sequence>MINNVIKATIIKGKYKGEDVLTPRIPIIPTDLPYDFKRLQFPVCLAFAMTANKSQGSRWKFAESTFCFAYGLLYFACSRIGKSPSLFIYALQNKTKNIVYRKV</sequence>
<dbReference type="OrthoDB" id="272985at2759"/>
<evidence type="ECO:0000313" key="2">
    <source>
        <dbReference type="Proteomes" id="UP000625711"/>
    </source>
</evidence>
<dbReference type="Proteomes" id="UP000625711">
    <property type="component" value="Unassembled WGS sequence"/>
</dbReference>
<dbReference type="AlphaFoldDB" id="A0A834MFQ4"/>
<proteinExistence type="predicted"/>
<dbReference type="InterPro" id="IPR027417">
    <property type="entry name" value="P-loop_NTPase"/>
</dbReference>
<name>A0A834MFQ4_RHYFE</name>
<reference evidence="1" key="1">
    <citation type="submission" date="2020-08" db="EMBL/GenBank/DDBJ databases">
        <title>Genome sequencing and assembly of the red palm weevil Rhynchophorus ferrugineus.</title>
        <authorList>
            <person name="Dias G.B."/>
            <person name="Bergman C.M."/>
            <person name="Manee M."/>
        </authorList>
    </citation>
    <scope>NUCLEOTIDE SEQUENCE</scope>
    <source>
        <strain evidence="1">AA-2017</strain>
        <tissue evidence="1">Whole larva</tissue>
    </source>
</reference>
<accession>A0A834MFQ4</accession>
<gene>
    <name evidence="1" type="ORF">GWI33_008761</name>
</gene>
<evidence type="ECO:0008006" key="3">
    <source>
        <dbReference type="Google" id="ProtNLM"/>
    </source>
</evidence>
<protein>
    <recommendedName>
        <fullName evidence="3">ATP-dependent DNA helicase</fullName>
    </recommendedName>
</protein>
<dbReference type="EMBL" id="JAACXV010000406">
    <property type="protein sequence ID" value="KAF7278145.1"/>
    <property type="molecule type" value="Genomic_DNA"/>
</dbReference>
<dbReference type="SUPFAM" id="SSF52540">
    <property type="entry name" value="P-loop containing nucleoside triphosphate hydrolases"/>
    <property type="match status" value="1"/>
</dbReference>
<organism evidence="1 2">
    <name type="scientific">Rhynchophorus ferrugineus</name>
    <name type="common">Red palm weevil</name>
    <name type="synonym">Curculio ferrugineus</name>
    <dbReference type="NCBI Taxonomy" id="354439"/>
    <lineage>
        <taxon>Eukaryota</taxon>
        <taxon>Metazoa</taxon>
        <taxon>Ecdysozoa</taxon>
        <taxon>Arthropoda</taxon>
        <taxon>Hexapoda</taxon>
        <taxon>Insecta</taxon>
        <taxon>Pterygota</taxon>
        <taxon>Neoptera</taxon>
        <taxon>Endopterygota</taxon>
        <taxon>Coleoptera</taxon>
        <taxon>Polyphaga</taxon>
        <taxon>Cucujiformia</taxon>
        <taxon>Curculionidae</taxon>
        <taxon>Dryophthorinae</taxon>
        <taxon>Rhynchophorus</taxon>
    </lineage>
</organism>
<evidence type="ECO:0000313" key="1">
    <source>
        <dbReference type="EMBL" id="KAF7278145.1"/>
    </source>
</evidence>
<comment type="caution">
    <text evidence="1">The sequence shown here is derived from an EMBL/GenBank/DDBJ whole genome shotgun (WGS) entry which is preliminary data.</text>
</comment>